<organism evidence="2 3">
    <name type="scientific">Tetrahymena thermophila (strain SB210)</name>
    <dbReference type="NCBI Taxonomy" id="312017"/>
    <lineage>
        <taxon>Eukaryota</taxon>
        <taxon>Sar</taxon>
        <taxon>Alveolata</taxon>
        <taxon>Ciliophora</taxon>
        <taxon>Intramacronucleata</taxon>
        <taxon>Oligohymenophorea</taxon>
        <taxon>Hymenostomatida</taxon>
        <taxon>Tetrahymenina</taxon>
        <taxon>Tetrahymenidae</taxon>
        <taxon>Tetrahymena</taxon>
    </lineage>
</organism>
<dbReference type="EMBL" id="GG662495">
    <property type="protein sequence ID" value="EAS03182.2"/>
    <property type="molecule type" value="Genomic_DNA"/>
</dbReference>
<evidence type="ECO:0000313" key="2">
    <source>
        <dbReference type="EMBL" id="EAS03182.2"/>
    </source>
</evidence>
<feature type="coiled-coil region" evidence="1">
    <location>
        <begin position="540"/>
        <end position="567"/>
    </location>
</feature>
<gene>
    <name evidence="2" type="ORF">TTHERM_00535180</name>
</gene>
<evidence type="ECO:0000313" key="3">
    <source>
        <dbReference type="Proteomes" id="UP000009168"/>
    </source>
</evidence>
<dbReference type="InParanoid" id="I7M3H9"/>
<accession>I7M3H9</accession>
<dbReference type="KEGG" id="tet:TTHERM_00535180"/>
<name>I7M3H9_TETTS</name>
<reference evidence="3" key="1">
    <citation type="journal article" date="2006" name="PLoS Biol.">
        <title>Macronuclear genome sequence of the ciliate Tetrahymena thermophila, a model eukaryote.</title>
        <authorList>
            <person name="Eisen J.A."/>
            <person name="Coyne R.S."/>
            <person name="Wu M."/>
            <person name="Wu D."/>
            <person name="Thiagarajan M."/>
            <person name="Wortman J.R."/>
            <person name="Badger J.H."/>
            <person name="Ren Q."/>
            <person name="Amedeo P."/>
            <person name="Jones K.M."/>
            <person name="Tallon L.J."/>
            <person name="Delcher A.L."/>
            <person name="Salzberg S.L."/>
            <person name="Silva J.C."/>
            <person name="Haas B.J."/>
            <person name="Majoros W.H."/>
            <person name="Farzad M."/>
            <person name="Carlton J.M."/>
            <person name="Smith R.K. Jr."/>
            <person name="Garg J."/>
            <person name="Pearlman R.E."/>
            <person name="Karrer K.M."/>
            <person name="Sun L."/>
            <person name="Manning G."/>
            <person name="Elde N.C."/>
            <person name="Turkewitz A.P."/>
            <person name="Asai D.J."/>
            <person name="Wilkes D.E."/>
            <person name="Wang Y."/>
            <person name="Cai H."/>
            <person name="Collins K."/>
            <person name="Stewart B.A."/>
            <person name="Lee S.R."/>
            <person name="Wilamowska K."/>
            <person name="Weinberg Z."/>
            <person name="Ruzzo W.L."/>
            <person name="Wloga D."/>
            <person name="Gaertig J."/>
            <person name="Frankel J."/>
            <person name="Tsao C.-C."/>
            <person name="Gorovsky M.A."/>
            <person name="Keeling P.J."/>
            <person name="Waller R.F."/>
            <person name="Patron N.J."/>
            <person name="Cherry J.M."/>
            <person name="Stover N.A."/>
            <person name="Krieger C.J."/>
            <person name="del Toro C."/>
            <person name="Ryder H.F."/>
            <person name="Williamson S.C."/>
            <person name="Barbeau R.A."/>
            <person name="Hamilton E.P."/>
            <person name="Orias E."/>
        </authorList>
    </citation>
    <scope>NUCLEOTIDE SEQUENCE [LARGE SCALE GENOMIC DNA]</scope>
    <source>
        <strain evidence="3">SB210</strain>
    </source>
</reference>
<evidence type="ECO:0000256" key="1">
    <source>
        <dbReference type="SAM" id="Coils"/>
    </source>
</evidence>
<dbReference type="Proteomes" id="UP000009168">
    <property type="component" value="Unassembled WGS sequence"/>
</dbReference>
<proteinExistence type="predicted"/>
<protein>
    <submittedName>
        <fullName evidence="2">Uncharacterized protein</fullName>
    </submittedName>
</protein>
<keyword evidence="3" id="KW-1185">Reference proteome</keyword>
<dbReference type="RefSeq" id="XP_001023427.2">
    <property type="nucleotide sequence ID" value="XM_001023427.3"/>
</dbReference>
<dbReference type="AlphaFoldDB" id="I7M3H9"/>
<dbReference type="GeneID" id="7843858"/>
<keyword evidence="1" id="KW-0175">Coiled coil</keyword>
<sequence>MQQQKLNVVNTISLKGVSSRYMTSRIYHPYKKKCYIFVGTNQMIYFLSIKKDGGEYHKEQESQVYKLQELKKIDQNENVFTCLSTMIYKDEVVVLTGFVNKQTFQSQIYAYYLNSNLVYHNGNLFNESKINLINMRQVNYSKIQFLFTSSSDNSIRIFRFVEPKSKKYQFELQFIHIYKFDEFIIDFDMKCILQTEICVFSHELGNNKVFSDTNEGIEHKLQEDQQTDIENQLEESSKTLQEFKIQHQSSSEFANKTKTSGEIQSQQVLEDQRANSHNHLKFPSIGDYNSSNNLDLNTQQMEMNLPQIDKLKKTPTTDSRDNNISEQQLKQFFQKKQKSLTVKISNEHQKHIQFNQEEIIEEFSGENSTITTKKHSQDNIDGELRKDDINSNNQMNNKQKREIASTFSYQNKPLMNELKLMHNPLSMQNSVNFTQNHLKLPNLNSAKSEASLVNIKQDEMYISFIDIDGQVIVKKLYINPFGLELSQSFQKSVTQSQANLGIAGSYCRFLKCMDNQYDNFQESSSSAQLLSKKQQKKQVKFQQKRQQQQMNQDKNELQNQYDDYEDKQIKDNQSIQSLQTIQQIDEQGNERLDKALRDVNLNLIVTNLMGDIIEFKNVPLQGLDNPIAFPSFDNYNSGVTGLCIKSQDTLEILVSYFDGSVIFFDLNNEDQWNLKLSQPLNSNHFGVYYENTTESDIVFLISDDTIQIYELNSYHIN</sequence>